<dbReference type="OrthoDB" id="9777884at2"/>
<evidence type="ECO:0000259" key="2">
    <source>
        <dbReference type="Pfam" id="PF00582"/>
    </source>
</evidence>
<dbReference type="PANTHER" id="PTHR46268">
    <property type="entry name" value="STRESS RESPONSE PROTEIN NHAX"/>
    <property type="match status" value="1"/>
</dbReference>
<evidence type="ECO:0000256" key="1">
    <source>
        <dbReference type="ARBA" id="ARBA00008791"/>
    </source>
</evidence>
<dbReference type="RefSeq" id="WP_146949556.1">
    <property type="nucleotide sequence ID" value="NZ_VOQF01000008.1"/>
</dbReference>
<reference evidence="3 4" key="1">
    <citation type="journal article" date="2005" name="Int. J. Syst. Evol. Microbiol.">
        <title>Bacillus litoralis sp. nov., isolated from a tidal flat of the Yellow Sea in Korea.</title>
        <authorList>
            <person name="Yoon J.H."/>
            <person name="Oh T.K."/>
        </authorList>
    </citation>
    <scope>NUCLEOTIDE SEQUENCE [LARGE SCALE GENOMIC DNA]</scope>
    <source>
        <strain evidence="3 4">SW-211</strain>
    </source>
</reference>
<dbReference type="PANTHER" id="PTHR46268:SF6">
    <property type="entry name" value="UNIVERSAL STRESS PROTEIN UP12"/>
    <property type="match status" value="1"/>
</dbReference>
<accession>A0A5C6VYR9</accession>
<feature type="domain" description="UspA" evidence="2">
    <location>
        <begin position="1"/>
        <end position="139"/>
    </location>
</feature>
<dbReference type="PRINTS" id="PR01438">
    <property type="entry name" value="UNVRSLSTRESS"/>
</dbReference>
<dbReference type="CDD" id="cd00293">
    <property type="entry name" value="USP-like"/>
    <property type="match status" value="1"/>
</dbReference>
<dbReference type="Proteomes" id="UP000321363">
    <property type="component" value="Unassembled WGS sequence"/>
</dbReference>
<dbReference type="SUPFAM" id="SSF52402">
    <property type="entry name" value="Adenine nucleotide alpha hydrolases-like"/>
    <property type="match status" value="1"/>
</dbReference>
<name>A0A5C6VYR9_9BACI</name>
<dbReference type="Pfam" id="PF00582">
    <property type="entry name" value="Usp"/>
    <property type="match status" value="1"/>
</dbReference>
<dbReference type="InterPro" id="IPR006016">
    <property type="entry name" value="UspA"/>
</dbReference>
<gene>
    <name evidence="3" type="ORF">FS935_15445</name>
</gene>
<dbReference type="EMBL" id="VOQF01000008">
    <property type="protein sequence ID" value="TXC89758.1"/>
    <property type="molecule type" value="Genomic_DNA"/>
</dbReference>
<evidence type="ECO:0000313" key="3">
    <source>
        <dbReference type="EMBL" id="TXC89758.1"/>
    </source>
</evidence>
<keyword evidence="4" id="KW-1185">Reference proteome</keyword>
<comment type="caution">
    <text evidence="3">The sequence shown here is derived from an EMBL/GenBank/DDBJ whole genome shotgun (WGS) entry which is preliminary data.</text>
</comment>
<sequence length="139" mass="15224">MFKKILLATDGSDHALRAAIKAADIAKLTSDTMITVVYVVDGTTSKSDVLSAGDKEAINEKRSRKLRPTEQLLEKENIAFKIKMLKGEPGPEIVKYANKEEFDLVIVGSRGLNALQEMVLGSVSHKVAKRVESPVMIVK</sequence>
<organism evidence="3 4">
    <name type="scientific">Metabacillus litoralis</name>
    <dbReference type="NCBI Taxonomy" id="152268"/>
    <lineage>
        <taxon>Bacteria</taxon>
        <taxon>Bacillati</taxon>
        <taxon>Bacillota</taxon>
        <taxon>Bacilli</taxon>
        <taxon>Bacillales</taxon>
        <taxon>Bacillaceae</taxon>
        <taxon>Metabacillus</taxon>
    </lineage>
</organism>
<protein>
    <submittedName>
        <fullName evidence="3">Universal stress protein</fullName>
    </submittedName>
</protein>
<comment type="similarity">
    <text evidence="1">Belongs to the universal stress protein A family.</text>
</comment>
<dbReference type="InterPro" id="IPR006015">
    <property type="entry name" value="Universal_stress_UspA"/>
</dbReference>
<dbReference type="AlphaFoldDB" id="A0A5C6VYR9"/>
<dbReference type="Gene3D" id="3.40.50.620">
    <property type="entry name" value="HUPs"/>
    <property type="match status" value="1"/>
</dbReference>
<evidence type="ECO:0000313" key="4">
    <source>
        <dbReference type="Proteomes" id="UP000321363"/>
    </source>
</evidence>
<proteinExistence type="inferred from homology"/>
<dbReference type="InterPro" id="IPR014729">
    <property type="entry name" value="Rossmann-like_a/b/a_fold"/>
</dbReference>